<protein>
    <submittedName>
        <fullName evidence="7">Fructokinase</fullName>
    </submittedName>
</protein>
<dbReference type="GO" id="GO:0005524">
    <property type="term" value="F:ATP binding"/>
    <property type="evidence" value="ECO:0007669"/>
    <property type="project" value="UniProtKB-KW"/>
</dbReference>
<dbReference type="AlphaFoldDB" id="A0A543N969"/>
<dbReference type="InterPro" id="IPR050306">
    <property type="entry name" value="PfkB_Carbo_kinase"/>
</dbReference>
<dbReference type="OrthoDB" id="9795789at2"/>
<organism evidence="7 8">
    <name type="scientific">Haloactinospora alba</name>
    <dbReference type="NCBI Taxonomy" id="405555"/>
    <lineage>
        <taxon>Bacteria</taxon>
        <taxon>Bacillati</taxon>
        <taxon>Actinomycetota</taxon>
        <taxon>Actinomycetes</taxon>
        <taxon>Streptosporangiales</taxon>
        <taxon>Nocardiopsidaceae</taxon>
        <taxon>Haloactinospora</taxon>
    </lineage>
</organism>
<feature type="domain" description="Carbohydrate kinase PfkB" evidence="6">
    <location>
        <begin position="2"/>
        <end position="306"/>
    </location>
</feature>
<dbReference type="PANTHER" id="PTHR43085:SF1">
    <property type="entry name" value="PSEUDOURIDINE KINASE-RELATED"/>
    <property type="match status" value="1"/>
</dbReference>
<keyword evidence="2" id="KW-0808">Transferase</keyword>
<evidence type="ECO:0000256" key="1">
    <source>
        <dbReference type="ARBA" id="ARBA00010688"/>
    </source>
</evidence>
<dbReference type="PANTHER" id="PTHR43085">
    <property type="entry name" value="HEXOKINASE FAMILY MEMBER"/>
    <property type="match status" value="1"/>
</dbReference>
<evidence type="ECO:0000313" key="7">
    <source>
        <dbReference type="EMBL" id="TQN28358.1"/>
    </source>
</evidence>
<keyword evidence="5" id="KW-0067">ATP-binding</keyword>
<comment type="similarity">
    <text evidence="1">Belongs to the carbohydrate kinase PfkB family.</text>
</comment>
<dbReference type="InterPro" id="IPR029056">
    <property type="entry name" value="Ribokinase-like"/>
</dbReference>
<proteinExistence type="inferred from homology"/>
<keyword evidence="4 7" id="KW-0418">Kinase</keyword>
<evidence type="ECO:0000259" key="6">
    <source>
        <dbReference type="Pfam" id="PF00294"/>
    </source>
</evidence>
<accession>A0A543N969</accession>
<reference evidence="7 8" key="1">
    <citation type="submission" date="2019-06" db="EMBL/GenBank/DDBJ databases">
        <title>Sequencing the genomes of 1000 actinobacteria strains.</title>
        <authorList>
            <person name="Klenk H.-P."/>
        </authorList>
    </citation>
    <scope>NUCLEOTIDE SEQUENCE [LARGE SCALE GENOMIC DNA]</scope>
    <source>
        <strain evidence="7 8">DSM 45015</strain>
    </source>
</reference>
<keyword evidence="3" id="KW-0547">Nucleotide-binding</keyword>
<evidence type="ECO:0000256" key="2">
    <source>
        <dbReference type="ARBA" id="ARBA00022679"/>
    </source>
</evidence>
<evidence type="ECO:0000256" key="4">
    <source>
        <dbReference type="ARBA" id="ARBA00022777"/>
    </source>
</evidence>
<dbReference type="PROSITE" id="PS00584">
    <property type="entry name" value="PFKB_KINASES_2"/>
    <property type="match status" value="1"/>
</dbReference>
<dbReference type="EMBL" id="VFQC01000002">
    <property type="protein sequence ID" value="TQN28358.1"/>
    <property type="molecule type" value="Genomic_DNA"/>
</dbReference>
<evidence type="ECO:0000256" key="3">
    <source>
        <dbReference type="ARBA" id="ARBA00022741"/>
    </source>
</evidence>
<dbReference type="Gene3D" id="3.40.1190.20">
    <property type="match status" value="1"/>
</dbReference>
<dbReference type="InterPro" id="IPR002173">
    <property type="entry name" value="Carboh/pur_kinase_PfkB_CS"/>
</dbReference>
<evidence type="ECO:0000256" key="5">
    <source>
        <dbReference type="ARBA" id="ARBA00022840"/>
    </source>
</evidence>
<dbReference type="Proteomes" id="UP000317422">
    <property type="component" value="Unassembled WGS sequence"/>
</dbReference>
<keyword evidence="8" id="KW-1185">Reference proteome</keyword>
<dbReference type="GO" id="GO:0016301">
    <property type="term" value="F:kinase activity"/>
    <property type="evidence" value="ECO:0007669"/>
    <property type="project" value="UniProtKB-KW"/>
</dbReference>
<sequence>MIVVGGEALVDLVPEDPVPPPQLAPLAPRLGGGPYNVAIALARMGSPTSFLSRISRDRFGQALLEHLRECGVDVSLVQRGEEPTTLAVVAPEPDGSARYSFYTDGTADRLVADPGPQDARVGALSLGTLSLVLEPGATTYERMLLRESARGVFVALDPNVRGDLIADPAAYRRRFESWLPHVGLLKLSVEDARWLAADGESDPVSQARHWAELGPAAVVLTRGSDGISVLTPDGARVDVAGRRSEVVDTIGAGDTVQAALLHWLDRHDALDAAAVAELTAEDWRAALDFAATAAAITCSRPGADPPSAAELGAA</sequence>
<dbReference type="InterPro" id="IPR011611">
    <property type="entry name" value="PfkB_dom"/>
</dbReference>
<dbReference type="Pfam" id="PF00294">
    <property type="entry name" value="PfkB"/>
    <property type="match status" value="1"/>
</dbReference>
<dbReference type="CDD" id="cd01167">
    <property type="entry name" value="bac_FRK"/>
    <property type="match status" value="1"/>
</dbReference>
<gene>
    <name evidence="7" type="ORF">FHX37_3695</name>
</gene>
<dbReference type="SUPFAM" id="SSF53613">
    <property type="entry name" value="Ribokinase-like"/>
    <property type="match status" value="1"/>
</dbReference>
<comment type="caution">
    <text evidence="7">The sequence shown here is derived from an EMBL/GenBank/DDBJ whole genome shotgun (WGS) entry which is preliminary data.</text>
</comment>
<evidence type="ECO:0000313" key="8">
    <source>
        <dbReference type="Proteomes" id="UP000317422"/>
    </source>
</evidence>
<dbReference type="RefSeq" id="WP_141925421.1">
    <property type="nucleotide sequence ID" value="NZ_VFQC01000002.1"/>
</dbReference>
<name>A0A543N969_9ACTN</name>